<feature type="transmembrane region" description="Helical" evidence="1">
    <location>
        <begin position="258"/>
        <end position="280"/>
    </location>
</feature>
<feature type="transmembrane region" description="Helical" evidence="1">
    <location>
        <begin position="348"/>
        <end position="371"/>
    </location>
</feature>
<comment type="caution">
    <text evidence="2">The sequence shown here is derived from an EMBL/GenBank/DDBJ whole genome shotgun (WGS) entry which is preliminary data.</text>
</comment>
<accession>A0ABY0QYU1</accession>
<sequence length="392" mass="46137">MKILNSKLFANILNIISVFALFFLLCKNIPFIFGKSFDAFVYNSDYFINYTSGFIKRGLDGHIIYMMTILTDFSPVNILRFIYLSFFIILLLIVLNVYLKTKIPFYFIFSPFLFIFSFVYFPLFHVAKDMEILIISYLVLYLFVNLKSRWLFNIVLSLGILVHEEIFIFIFLPLLLIYLFYLSEENFLKTIARFCVFLFPSTIVFLFMTLKFNGLSNNIQIIYDSWKPYSPYLQHVIFNSGLFDGKPRMIFATLKESYNLLGLIGLVIINFLFITFGIYLFERKHFIVIFLMSALQILPSIALCFIASDFGRWFYIPNVILLFSVFLLRDKTTVENNIFYLNDSIVKIYNKLALPAIGVLYIFGGMPYGGFNIYRYFYSNPLNIIINWANNY</sequence>
<keyword evidence="1" id="KW-0472">Membrane</keyword>
<feature type="transmembrane region" description="Helical" evidence="1">
    <location>
        <begin position="12"/>
        <end position="33"/>
    </location>
</feature>
<evidence type="ECO:0000313" key="2">
    <source>
        <dbReference type="EMBL" id="SDM13380.1"/>
    </source>
</evidence>
<dbReference type="Proteomes" id="UP000199242">
    <property type="component" value="Unassembled WGS sequence"/>
</dbReference>
<protein>
    <recommendedName>
        <fullName evidence="4">EpsG family protein</fullName>
    </recommendedName>
</protein>
<keyword evidence="1" id="KW-0812">Transmembrane</keyword>
<feature type="transmembrane region" description="Helical" evidence="1">
    <location>
        <begin position="158"/>
        <end position="181"/>
    </location>
</feature>
<dbReference type="EMBL" id="FNHD01000014">
    <property type="protein sequence ID" value="SDM13380.1"/>
    <property type="molecule type" value="Genomic_DNA"/>
</dbReference>
<feature type="transmembrane region" description="Helical" evidence="1">
    <location>
        <begin position="78"/>
        <end position="98"/>
    </location>
</feature>
<name>A0ABY0QYU1_9FLAO</name>
<gene>
    <name evidence="2" type="ORF">SAMN05216273_11429</name>
</gene>
<feature type="transmembrane region" description="Helical" evidence="1">
    <location>
        <begin position="313"/>
        <end position="328"/>
    </location>
</feature>
<keyword evidence="3" id="KW-1185">Reference proteome</keyword>
<evidence type="ECO:0000313" key="3">
    <source>
        <dbReference type="Proteomes" id="UP000199242"/>
    </source>
</evidence>
<feature type="transmembrane region" description="Helical" evidence="1">
    <location>
        <begin position="130"/>
        <end position="146"/>
    </location>
</feature>
<evidence type="ECO:0008006" key="4">
    <source>
        <dbReference type="Google" id="ProtNLM"/>
    </source>
</evidence>
<reference evidence="2 3" key="1">
    <citation type="submission" date="2016-10" db="EMBL/GenBank/DDBJ databases">
        <authorList>
            <person name="Varghese N."/>
            <person name="Submissions S."/>
        </authorList>
    </citation>
    <scope>NUCLEOTIDE SEQUENCE [LARGE SCALE GENOMIC DNA]</scope>
    <source>
        <strain evidence="2 3">CGMCC 1.10941</strain>
    </source>
</reference>
<feature type="transmembrane region" description="Helical" evidence="1">
    <location>
        <begin position="105"/>
        <end position="124"/>
    </location>
</feature>
<proteinExistence type="predicted"/>
<keyword evidence="1" id="KW-1133">Transmembrane helix</keyword>
<evidence type="ECO:0000256" key="1">
    <source>
        <dbReference type="SAM" id="Phobius"/>
    </source>
</evidence>
<organism evidence="2 3">
    <name type="scientific">Chryseobacterium taihuense</name>
    <dbReference type="NCBI Taxonomy" id="1141221"/>
    <lineage>
        <taxon>Bacteria</taxon>
        <taxon>Pseudomonadati</taxon>
        <taxon>Bacteroidota</taxon>
        <taxon>Flavobacteriia</taxon>
        <taxon>Flavobacteriales</taxon>
        <taxon>Weeksellaceae</taxon>
        <taxon>Chryseobacterium group</taxon>
        <taxon>Chryseobacterium</taxon>
    </lineage>
</organism>
<feature type="transmembrane region" description="Helical" evidence="1">
    <location>
        <begin position="187"/>
        <end position="210"/>
    </location>
</feature>
<feature type="transmembrane region" description="Helical" evidence="1">
    <location>
        <begin position="286"/>
        <end position="306"/>
    </location>
</feature>